<keyword evidence="1" id="KW-0812">Transmembrane</keyword>
<proteinExistence type="predicted"/>
<sequence length="112" mass="11782">MSTKHLLPHRIDRDRLPASSNFMRRLVAAARRLAIARTGLLIAVSTTALFVVLVALARLISTSASVNADAGSIATPARAPVEDRSDTVPAAALGWEFSVLDSAPRSGAATDF</sequence>
<name>A0A5E4RDP2_9BURK</name>
<dbReference type="EMBL" id="CABPRZ010000001">
    <property type="protein sequence ID" value="VVD61305.1"/>
    <property type="molecule type" value="Genomic_DNA"/>
</dbReference>
<protein>
    <submittedName>
        <fullName evidence="2">Uncharacterized protein</fullName>
    </submittedName>
</protein>
<keyword evidence="1" id="KW-0472">Membrane</keyword>
<keyword evidence="1" id="KW-1133">Transmembrane helix</keyword>
<keyword evidence="3" id="KW-1185">Reference proteome</keyword>
<evidence type="ECO:0000313" key="2">
    <source>
        <dbReference type="EMBL" id="VVD61305.1"/>
    </source>
</evidence>
<organism evidence="2 3">
    <name type="scientific">Pandoraea terrae</name>
    <dbReference type="NCBI Taxonomy" id="1537710"/>
    <lineage>
        <taxon>Bacteria</taxon>
        <taxon>Pseudomonadati</taxon>
        <taxon>Pseudomonadota</taxon>
        <taxon>Betaproteobacteria</taxon>
        <taxon>Burkholderiales</taxon>
        <taxon>Burkholderiaceae</taxon>
        <taxon>Pandoraea</taxon>
    </lineage>
</organism>
<dbReference type="RefSeq" id="WP_150695104.1">
    <property type="nucleotide sequence ID" value="NZ_CABPRZ010000001.1"/>
</dbReference>
<dbReference type="AlphaFoldDB" id="A0A5E4RDP2"/>
<reference evidence="2 3" key="1">
    <citation type="submission" date="2019-08" db="EMBL/GenBank/DDBJ databases">
        <authorList>
            <person name="Peeters C."/>
        </authorList>
    </citation>
    <scope>NUCLEOTIDE SEQUENCE [LARGE SCALE GENOMIC DNA]</scope>
    <source>
        <strain evidence="2 3">LMG 30175</strain>
    </source>
</reference>
<evidence type="ECO:0000256" key="1">
    <source>
        <dbReference type="SAM" id="Phobius"/>
    </source>
</evidence>
<dbReference type="Proteomes" id="UP000414233">
    <property type="component" value="Unassembled WGS sequence"/>
</dbReference>
<feature type="transmembrane region" description="Helical" evidence="1">
    <location>
        <begin position="34"/>
        <end position="57"/>
    </location>
</feature>
<gene>
    <name evidence="2" type="ORF">PTE30175_00113</name>
</gene>
<evidence type="ECO:0000313" key="3">
    <source>
        <dbReference type="Proteomes" id="UP000414233"/>
    </source>
</evidence>
<accession>A0A5E4RDP2</accession>